<evidence type="ECO:0000313" key="3">
    <source>
        <dbReference type="Proteomes" id="UP000255213"/>
    </source>
</evidence>
<feature type="domain" description="Transposase Synechocystis PCC 6803" evidence="1">
    <location>
        <begin position="196"/>
        <end position="310"/>
    </location>
</feature>
<dbReference type="Pfam" id="PF01710">
    <property type="entry name" value="HTH_Tnp_IS630"/>
    <property type="match status" value="1"/>
</dbReference>
<dbReference type="SUPFAM" id="SSF46689">
    <property type="entry name" value="Homeodomain-like"/>
    <property type="match status" value="1"/>
</dbReference>
<sequence>MENKNGNHISQSKNHEKLDYIYNTENRLLAVKDKDGLLMAALYDGDDNRVFTASRKEGKYTYQLFKRKEKKKSPYTAPNGEEPSLFWYGFSQNVLQALSTLPQTVGTIWHELFDDVSIAYHKKVAKDRANEEGLVVNTPSIGDLPGEGEVTYASQVKDVLIPYTTREDSFNYYEERNYVNDIVFHFLYNTCYNKSMAYGIDFRKRVIAYKNSGHSKQETCKVFGISRNTLYLWEKQLETLGTLEISPRKRKPFKIPLDQLEAYVEAHPDAFLREIAEQFNCRPQSVWMALKKIGITLKKDNKLSRTRSRKG</sequence>
<dbReference type="Proteomes" id="UP000255213">
    <property type="component" value="Unassembled WGS sequence"/>
</dbReference>
<accession>A0A380IG21</accession>
<dbReference type="EMBL" id="UHEN01000001">
    <property type="protein sequence ID" value="SUN08038.1"/>
    <property type="molecule type" value="Genomic_DNA"/>
</dbReference>
<name>A0A380IG21_STRAI</name>
<gene>
    <name evidence="2" type="ORF">NCTC12957_01625</name>
</gene>
<protein>
    <submittedName>
        <fullName evidence="2">Transposase</fullName>
    </submittedName>
</protein>
<dbReference type="AlphaFoldDB" id="A0A380IG21"/>
<evidence type="ECO:0000313" key="2">
    <source>
        <dbReference type="EMBL" id="SUN08038.1"/>
    </source>
</evidence>
<evidence type="ECO:0000259" key="1">
    <source>
        <dbReference type="Pfam" id="PF01710"/>
    </source>
</evidence>
<proteinExistence type="predicted"/>
<organism evidence="2 3">
    <name type="scientific">Streptococcus acidominimus</name>
    <dbReference type="NCBI Taxonomy" id="1326"/>
    <lineage>
        <taxon>Bacteria</taxon>
        <taxon>Bacillati</taxon>
        <taxon>Bacillota</taxon>
        <taxon>Bacilli</taxon>
        <taxon>Lactobacillales</taxon>
        <taxon>Streptococcaceae</taxon>
        <taxon>Streptococcus</taxon>
    </lineage>
</organism>
<dbReference type="InterPro" id="IPR009057">
    <property type="entry name" value="Homeodomain-like_sf"/>
</dbReference>
<dbReference type="InterPro" id="IPR002622">
    <property type="entry name" value="Transposase_14"/>
</dbReference>
<reference evidence="2 3" key="1">
    <citation type="submission" date="2018-06" db="EMBL/GenBank/DDBJ databases">
        <authorList>
            <consortium name="Pathogen Informatics"/>
            <person name="Doyle S."/>
        </authorList>
    </citation>
    <scope>NUCLEOTIDE SEQUENCE [LARGE SCALE GENOMIC DNA]</scope>
    <source>
        <strain evidence="2 3">NCTC12957</strain>
    </source>
</reference>